<dbReference type="InterPro" id="IPR016181">
    <property type="entry name" value="Acyl_CoA_acyltransferase"/>
</dbReference>
<sequence>MAPCMQMPFTYGAYRDMLRALKTQGYAFCGYEDWRDVEKSVILRHDIDFDTAAALEMAELEVREGVKSTYFALLRTGFYNPFERNCTEHLRRIVGLGHDVGLHFDETQYDEGENMPAAIEREAAALSGILEVPVRCVSMHRPSNVALEADWDVPGIVNSYSKELFHSFEYVSDSHRHWRKPVLDLIRSNECSHLHILTHPFWYGEIEASLKESLDRFSKRARAERVTFLDSNFTNLDEALDPACVMVSRVTLLQGARLRTDRLVLRSLRLDDAPDMFEYTSEPEVSQFLNWHPHRETEEAKSWIASKLARAEVDDLLLGMELRESSKLIGTVRAYHFDAVTSSCEISYALNPLYQGCGYMGEALRCLVDTCFEAVGVKRVVACIDCENAASVHVACRLGMERVSGGDFFTSIKGEERLQHTYSLKRRLQ</sequence>
<dbReference type="OrthoDB" id="9132139at2"/>
<dbReference type="SUPFAM" id="SSF55729">
    <property type="entry name" value="Acyl-CoA N-acyltransferases (Nat)"/>
    <property type="match status" value="1"/>
</dbReference>
<dbReference type="Gene3D" id="3.40.630.30">
    <property type="match status" value="1"/>
</dbReference>
<dbReference type="SUPFAM" id="SSF88713">
    <property type="entry name" value="Glycoside hydrolase/deacetylase"/>
    <property type="match status" value="1"/>
</dbReference>
<proteinExistence type="predicted"/>
<dbReference type="RefSeq" id="WP_103265422.1">
    <property type="nucleotide sequence ID" value="NZ_CABMLE010000011.1"/>
</dbReference>
<name>A0A2K2UA83_9ACTN</name>
<dbReference type="GO" id="GO:0016747">
    <property type="term" value="F:acyltransferase activity, transferring groups other than amino-acyl groups"/>
    <property type="evidence" value="ECO:0007669"/>
    <property type="project" value="InterPro"/>
</dbReference>
<dbReference type="InterPro" id="IPR011330">
    <property type="entry name" value="Glyco_hydro/deAcase_b/a-brl"/>
</dbReference>
<dbReference type="Pfam" id="PF13302">
    <property type="entry name" value="Acetyltransf_3"/>
    <property type="match status" value="1"/>
</dbReference>
<protein>
    <submittedName>
        <fullName evidence="2">GNAT family N-acetyltransferase</fullName>
    </submittedName>
</protein>
<accession>A0A2K2UA83</accession>
<keyword evidence="3" id="KW-1185">Reference proteome</keyword>
<dbReference type="InterPro" id="IPR000182">
    <property type="entry name" value="GNAT_dom"/>
</dbReference>
<dbReference type="EMBL" id="PPEK01000011">
    <property type="protein sequence ID" value="PNV67194.1"/>
    <property type="molecule type" value="Genomic_DNA"/>
</dbReference>
<dbReference type="GO" id="GO:0005975">
    <property type="term" value="P:carbohydrate metabolic process"/>
    <property type="evidence" value="ECO:0007669"/>
    <property type="project" value="InterPro"/>
</dbReference>
<reference evidence="3" key="1">
    <citation type="submission" date="2018-01" db="EMBL/GenBank/DDBJ databases">
        <title>Rubneribacter badeniensis gen. nov., sp. nov., and Colonibacter rubneri, gen. nov., sp. nov., WGS of new members of the Eggerthellaceae.</title>
        <authorList>
            <person name="Danylec N."/>
            <person name="Stoll D.A."/>
            <person name="Doetsch A."/>
            <person name="Kulling S.E."/>
            <person name="Huch M."/>
        </authorList>
    </citation>
    <scope>NUCLEOTIDE SEQUENCE [LARGE SCALE GENOMIC DNA]</scope>
    <source>
        <strain evidence="3">ResAG-96</strain>
    </source>
</reference>
<keyword evidence="2" id="KW-0808">Transferase</keyword>
<dbReference type="AlphaFoldDB" id="A0A2K2UA83"/>
<organism evidence="2 3">
    <name type="scientific">Enteroscipio rubneri</name>
    <dbReference type="NCBI Taxonomy" id="2070686"/>
    <lineage>
        <taxon>Bacteria</taxon>
        <taxon>Bacillati</taxon>
        <taxon>Actinomycetota</taxon>
        <taxon>Coriobacteriia</taxon>
        <taxon>Eggerthellales</taxon>
        <taxon>Eggerthellaceae</taxon>
        <taxon>Enteroscipio</taxon>
    </lineage>
</organism>
<comment type="caution">
    <text evidence="2">The sequence shown here is derived from an EMBL/GenBank/DDBJ whole genome shotgun (WGS) entry which is preliminary data.</text>
</comment>
<dbReference type="Proteomes" id="UP000236197">
    <property type="component" value="Unassembled WGS sequence"/>
</dbReference>
<gene>
    <name evidence="2" type="ORF">C2L71_08900</name>
</gene>
<dbReference type="PROSITE" id="PS51186">
    <property type="entry name" value="GNAT"/>
    <property type="match status" value="1"/>
</dbReference>
<evidence type="ECO:0000313" key="2">
    <source>
        <dbReference type="EMBL" id="PNV67194.1"/>
    </source>
</evidence>
<feature type="domain" description="N-acetyltransferase" evidence="1">
    <location>
        <begin position="263"/>
        <end position="429"/>
    </location>
</feature>
<evidence type="ECO:0000259" key="1">
    <source>
        <dbReference type="PROSITE" id="PS51186"/>
    </source>
</evidence>
<dbReference type="InterPro" id="IPR051531">
    <property type="entry name" value="N-acetyltransferase"/>
</dbReference>
<evidence type="ECO:0000313" key="3">
    <source>
        <dbReference type="Proteomes" id="UP000236197"/>
    </source>
</evidence>
<dbReference type="PANTHER" id="PTHR43792">
    <property type="entry name" value="GNAT FAMILY, PUTATIVE (AFU_ORTHOLOGUE AFUA_3G00765)-RELATED-RELATED"/>
    <property type="match status" value="1"/>
</dbReference>